<dbReference type="InterPro" id="IPR001506">
    <property type="entry name" value="Peptidase_M12A"/>
</dbReference>
<evidence type="ECO:0000256" key="9">
    <source>
        <dbReference type="ARBA" id="ARBA00023180"/>
    </source>
</evidence>
<evidence type="ECO:0000256" key="11">
    <source>
        <dbReference type="RuleBase" id="RU361183"/>
    </source>
</evidence>
<keyword evidence="3 11" id="KW-0732">Signal</keyword>
<dbReference type="EMBL" id="UFQS01001132">
    <property type="protein sequence ID" value="SSX09160.1"/>
    <property type="molecule type" value="Genomic_DNA"/>
</dbReference>
<evidence type="ECO:0000256" key="3">
    <source>
        <dbReference type="ARBA" id="ARBA00022729"/>
    </source>
</evidence>
<feature type="binding site" evidence="10">
    <location>
        <position position="193"/>
    </location>
    <ligand>
        <name>Zn(2+)</name>
        <dbReference type="ChEBI" id="CHEBI:29105"/>
        <note>catalytic</note>
    </ligand>
</feature>
<comment type="cofactor">
    <cofactor evidence="10 11">
        <name>Zn(2+)</name>
        <dbReference type="ChEBI" id="CHEBI:29105"/>
    </cofactor>
    <text evidence="10 11">Binds 1 zinc ion per subunit.</text>
</comment>
<evidence type="ECO:0000256" key="6">
    <source>
        <dbReference type="ARBA" id="ARBA00023049"/>
    </source>
</evidence>
<keyword evidence="8" id="KW-1015">Disulfide bond</keyword>
<comment type="caution">
    <text evidence="10">Lacks conserved residue(s) required for the propagation of feature annotation.</text>
</comment>
<dbReference type="GO" id="GO:0004222">
    <property type="term" value="F:metalloendopeptidase activity"/>
    <property type="evidence" value="ECO:0007669"/>
    <property type="project" value="UniProtKB-UniRule"/>
</dbReference>
<keyword evidence="9" id="KW-0325">Glycoprotein</keyword>
<feature type="compositionally biased region" description="Low complexity" evidence="12">
    <location>
        <begin position="342"/>
        <end position="351"/>
    </location>
</feature>
<dbReference type="EMBL" id="UFQT01001132">
    <property type="protein sequence ID" value="SSX29070.1"/>
    <property type="molecule type" value="Genomic_DNA"/>
</dbReference>
<dbReference type="InterPro" id="IPR006026">
    <property type="entry name" value="Peptidase_Metallo"/>
</dbReference>
<reference evidence="15" key="2">
    <citation type="submission" date="2018-07" db="EMBL/GenBank/DDBJ databases">
        <authorList>
            <person name="Quirk P.G."/>
            <person name="Krulwich T.A."/>
        </authorList>
    </citation>
    <scope>NUCLEOTIDE SEQUENCE</scope>
</reference>
<gene>
    <name evidence="14" type="primary">CSON000816</name>
</gene>
<feature type="binding site" evidence="10">
    <location>
        <position position="189"/>
    </location>
    <ligand>
        <name>Zn(2+)</name>
        <dbReference type="ChEBI" id="CHEBI:29105"/>
        <note>catalytic</note>
    </ligand>
</feature>
<evidence type="ECO:0000256" key="2">
    <source>
        <dbReference type="ARBA" id="ARBA00022723"/>
    </source>
</evidence>
<dbReference type="GO" id="GO:0008270">
    <property type="term" value="F:zinc ion binding"/>
    <property type="evidence" value="ECO:0007669"/>
    <property type="project" value="UniProtKB-UniRule"/>
</dbReference>
<organism evidence="14">
    <name type="scientific">Culicoides sonorensis</name>
    <name type="common">Biting midge</name>
    <dbReference type="NCBI Taxonomy" id="179676"/>
    <lineage>
        <taxon>Eukaryota</taxon>
        <taxon>Metazoa</taxon>
        <taxon>Ecdysozoa</taxon>
        <taxon>Arthropoda</taxon>
        <taxon>Hexapoda</taxon>
        <taxon>Insecta</taxon>
        <taxon>Pterygota</taxon>
        <taxon>Neoptera</taxon>
        <taxon>Endopterygota</taxon>
        <taxon>Diptera</taxon>
        <taxon>Nematocera</taxon>
        <taxon>Chironomoidea</taxon>
        <taxon>Ceratopogonidae</taxon>
        <taxon>Ceratopogoninae</taxon>
        <taxon>Culicoides</taxon>
        <taxon>Monoculicoides</taxon>
    </lineage>
</organism>
<dbReference type="Gene3D" id="3.40.390.10">
    <property type="entry name" value="Collagenase (Catalytic Domain)"/>
    <property type="match status" value="1"/>
</dbReference>
<keyword evidence="4 10" id="KW-0378">Hydrolase</keyword>
<dbReference type="PROSITE" id="PS51864">
    <property type="entry name" value="ASTACIN"/>
    <property type="match status" value="1"/>
</dbReference>
<feature type="chain" id="PRO_5034108503" description="Metalloendopeptidase" evidence="11">
    <location>
        <begin position="24"/>
        <end position="368"/>
    </location>
</feature>
<dbReference type="FunFam" id="3.40.390.10:FF:000015">
    <property type="entry name" value="Meprin A subunit"/>
    <property type="match status" value="1"/>
</dbReference>
<keyword evidence="6 10" id="KW-0482">Metalloprotease</keyword>
<reference evidence="14" key="1">
    <citation type="submission" date="2018-04" db="EMBL/GenBank/DDBJ databases">
        <authorList>
            <person name="Go L.Y."/>
            <person name="Mitchell J.A."/>
        </authorList>
    </citation>
    <scope>NUCLEOTIDE SEQUENCE</scope>
    <source>
        <tissue evidence="14">Whole organism</tissue>
    </source>
</reference>
<feature type="signal peptide" evidence="11">
    <location>
        <begin position="1"/>
        <end position="23"/>
    </location>
</feature>
<evidence type="ECO:0000313" key="15">
    <source>
        <dbReference type="EMBL" id="SSX29070.1"/>
    </source>
</evidence>
<name>A0A336L691_CULSO</name>
<feature type="binding site" evidence="10">
    <location>
        <position position="199"/>
    </location>
    <ligand>
        <name>Zn(2+)</name>
        <dbReference type="ChEBI" id="CHEBI:29105"/>
        <note>catalytic</note>
    </ligand>
</feature>
<dbReference type="GO" id="GO:0006508">
    <property type="term" value="P:proteolysis"/>
    <property type="evidence" value="ECO:0007669"/>
    <property type="project" value="UniProtKB-KW"/>
</dbReference>
<evidence type="ECO:0000256" key="10">
    <source>
        <dbReference type="PROSITE-ProRule" id="PRU01211"/>
    </source>
</evidence>
<evidence type="ECO:0000256" key="1">
    <source>
        <dbReference type="ARBA" id="ARBA00022670"/>
    </source>
</evidence>
<dbReference type="PANTHER" id="PTHR10127:SF780">
    <property type="entry name" value="METALLOENDOPEPTIDASE"/>
    <property type="match status" value="1"/>
</dbReference>
<feature type="domain" description="Peptidase M12A" evidence="13">
    <location>
        <begin position="96"/>
        <end position="292"/>
    </location>
</feature>
<dbReference type="AlphaFoldDB" id="A0A336L691"/>
<keyword evidence="2 10" id="KW-0479">Metal-binding</keyword>
<accession>A0A336L691</accession>
<feature type="region of interest" description="Disordered" evidence="12">
    <location>
        <begin position="296"/>
        <end position="368"/>
    </location>
</feature>
<keyword evidence="5 10" id="KW-0862">Zinc</keyword>
<evidence type="ECO:0000256" key="4">
    <source>
        <dbReference type="ARBA" id="ARBA00022801"/>
    </source>
</evidence>
<sequence length="368" mass="39907">MIKLTLIYIFCGILVFNIIGVHANPVLHDEIDNEIDDTDDDLIDLSHFDGRAFGNPDEEVGKIIEDAVNETTEVNPEELGSYFEGDILMPQIQGRSALADKSKRWPNGVVPYTFDGYFPPSQKAVIDAAINEYHAKTCIRFKPRTTESDYVVFKGGNTGCWSSVGRTGGAQTINLQVNGCLSKKGTALHEIAHALGIFHEQNRADRDNHVRVRFENIQNGLEANFDKARPGTTNTYGVPYDYGSVMHYSGNAFSKNGQPTIVALQSGSNRMGQRDGFSSADIQRLRIMYECNGAGGSNIGGGSKPSVPGKPIGTNKPRPRPSGTSGTRPIQPIKPIRPIRPIRPAAFSGNAGSAGGDNPIGNFFATNH</sequence>
<evidence type="ECO:0000313" key="14">
    <source>
        <dbReference type="EMBL" id="SSX09160.1"/>
    </source>
</evidence>
<dbReference type="OMA" id="RMERDDF"/>
<feature type="active site" evidence="10">
    <location>
        <position position="190"/>
    </location>
</feature>
<dbReference type="PRINTS" id="PR00480">
    <property type="entry name" value="ASTACIN"/>
</dbReference>
<dbReference type="EC" id="3.4.24.-" evidence="11"/>
<evidence type="ECO:0000256" key="5">
    <source>
        <dbReference type="ARBA" id="ARBA00022833"/>
    </source>
</evidence>
<keyword evidence="7" id="KW-0865">Zymogen</keyword>
<dbReference type="PANTHER" id="PTHR10127">
    <property type="entry name" value="DISCOIDIN, CUB, EGF, LAMININ , AND ZINC METALLOPROTEASE DOMAIN CONTAINING"/>
    <property type="match status" value="1"/>
</dbReference>
<dbReference type="InterPro" id="IPR034035">
    <property type="entry name" value="Astacin-like_dom"/>
</dbReference>
<dbReference type="InterPro" id="IPR024079">
    <property type="entry name" value="MetalloPept_cat_dom_sf"/>
</dbReference>
<evidence type="ECO:0000256" key="8">
    <source>
        <dbReference type="ARBA" id="ARBA00023157"/>
    </source>
</evidence>
<evidence type="ECO:0000256" key="7">
    <source>
        <dbReference type="ARBA" id="ARBA00023145"/>
    </source>
</evidence>
<feature type="compositionally biased region" description="Low complexity" evidence="12">
    <location>
        <begin position="304"/>
        <end position="313"/>
    </location>
</feature>
<protein>
    <recommendedName>
        <fullName evidence="11">Metalloendopeptidase</fullName>
        <ecNumber evidence="11">3.4.24.-</ecNumber>
    </recommendedName>
</protein>
<evidence type="ECO:0000259" key="13">
    <source>
        <dbReference type="PROSITE" id="PS51864"/>
    </source>
</evidence>
<dbReference type="Pfam" id="PF01400">
    <property type="entry name" value="Astacin"/>
    <property type="match status" value="1"/>
</dbReference>
<dbReference type="SMART" id="SM00235">
    <property type="entry name" value="ZnMc"/>
    <property type="match status" value="1"/>
</dbReference>
<keyword evidence="1 10" id="KW-0645">Protease</keyword>
<dbReference type="VEuPathDB" id="VectorBase:CSON000816"/>
<evidence type="ECO:0000256" key="12">
    <source>
        <dbReference type="SAM" id="MobiDB-lite"/>
    </source>
</evidence>
<dbReference type="SUPFAM" id="SSF55486">
    <property type="entry name" value="Metalloproteases ('zincins'), catalytic domain"/>
    <property type="match status" value="1"/>
</dbReference>
<dbReference type="CDD" id="cd04280">
    <property type="entry name" value="ZnMc_astacin_like"/>
    <property type="match status" value="1"/>
</dbReference>
<proteinExistence type="predicted"/>